<dbReference type="NCBIfam" id="TIGR01613">
    <property type="entry name" value="primase_Cterm"/>
    <property type="match status" value="1"/>
</dbReference>
<evidence type="ECO:0000313" key="6">
    <source>
        <dbReference type="Proteomes" id="UP001556196"/>
    </source>
</evidence>
<dbReference type="InterPro" id="IPR014818">
    <property type="entry name" value="Phage/plasmid_primase_P4_C"/>
</dbReference>
<dbReference type="InterPro" id="IPR045455">
    <property type="entry name" value="NrS-1_pol-like_helicase"/>
</dbReference>
<reference evidence="5 6" key="1">
    <citation type="submission" date="2024-06" db="EMBL/GenBank/DDBJ databases">
        <authorList>
            <person name="Tuo L."/>
        </authorList>
    </citation>
    <scope>NUCLEOTIDE SEQUENCE [LARGE SCALE GENOMIC DNA]</scope>
    <source>
        <strain evidence="5 6">ZMM04-5</strain>
    </source>
</reference>
<proteinExistence type="predicted"/>
<sequence>MAETDVIAAGFRQLPDQFINWRLIVVGGRETKQPYDPGTGKSINPHDPAFWKSHAGALSFDQRVGFVLTASDPYFFIDMDHCRRDNEWTAEAVRIFQMFKGAACEVSQSGSGIHVMGRCEQSLVTNLKNKWDGWLEFYSQKRFVAFGHGWTGNFDQDCTAQILQLVPKRDVAAECDPGTGFAGPDDDDELVRRMLASRGSIGAAFGSKATIQSLWAADAALLCQFFPSPSNDAYDRSAADAALMAHLAFWTGKSGSRMDRLFRRSGLMRSKYAERADYRNSTIRNAIAGCRAVYDRSAEFAPPVVNSILPGSLNEDVLAQRFSDKFANVLRYVAKWNTWMIWKGGKWQKEETIAAYDLVRSVCREAVSHIVGSQTQTNKLVSAATVSAVEKHAKADRRHAATSEQWDTDPWSLNTPAGVVDLRTGTIRPHNPDDHITKMTRVPMADRADCPKWIAFLNRTFTNDLEMISFVQRIAGYCLTGSTREHALFFGYGSGGNGKGVLLNTLNRMLNDYAAVAPIETFSASAHDRHPTDLAFLRGSRLVTAQETEEGRRWAESRIKSLTGGDPITARFMRGDFFTYQPNFKLFVAGNHKPGLRNVDNAMRRRFHLIPFTAEISADERDPNLEEKLESEWPAILRWAVEGCLSWQRIGLAAPSVVRDATNEYLTSEDCFGQWIEECCERDDQVWQSSSTLYQNFKFWAERSGEYVVAQKRFSQALIDRGFKKSDTRAGRGFIGLRLKTQTLPGMVLPFPMAVKS</sequence>
<dbReference type="Pfam" id="PF08706">
    <property type="entry name" value="D5_N"/>
    <property type="match status" value="1"/>
</dbReference>
<dbReference type="InterPro" id="IPR014015">
    <property type="entry name" value="Helicase_SF3_DNA-vir"/>
</dbReference>
<dbReference type="SMART" id="SM00885">
    <property type="entry name" value="D5_N"/>
    <property type="match status" value="1"/>
</dbReference>
<gene>
    <name evidence="5" type="ORF">ABUE31_10575</name>
</gene>
<dbReference type="InterPro" id="IPR054468">
    <property type="entry name" value="NrSPol-like_HBD"/>
</dbReference>
<dbReference type="InterPro" id="IPR027417">
    <property type="entry name" value="P-loop_NTPase"/>
</dbReference>
<dbReference type="Gene3D" id="3.40.50.300">
    <property type="entry name" value="P-loop containing nucleotide triphosphate hydrolases"/>
    <property type="match status" value="1"/>
</dbReference>
<dbReference type="EMBL" id="JBFOCI010000002">
    <property type="protein sequence ID" value="MEW9806431.1"/>
    <property type="molecule type" value="Genomic_DNA"/>
</dbReference>
<dbReference type="PROSITE" id="PS51206">
    <property type="entry name" value="SF3_HELICASE_1"/>
    <property type="match status" value="1"/>
</dbReference>
<evidence type="ECO:0000256" key="3">
    <source>
        <dbReference type="ARBA" id="ARBA00022840"/>
    </source>
</evidence>
<dbReference type="Pfam" id="PF19263">
    <property type="entry name" value="DUF5906"/>
    <property type="match status" value="1"/>
</dbReference>
<keyword evidence="6" id="KW-1185">Reference proteome</keyword>
<dbReference type="PANTHER" id="PTHR35372:SF2">
    <property type="entry name" value="SF3 HELICASE DOMAIN-CONTAINING PROTEIN"/>
    <property type="match status" value="1"/>
</dbReference>
<keyword evidence="3" id="KW-0067">ATP-binding</keyword>
<name>A0ABV3QZC1_9HYPH</name>
<comment type="caution">
    <text evidence="5">The sequence shown here is derived from an EMBL/GenBank/DDBJ whole genome shotgun (WGS) entry which is preliminary data.</text>
</comment>
<evidence type="ECO:0000259" key="4">
    <source>
        <dbReference type="PROSITE" id="PS51206"/>
    </source>
</evidence>
<keyword evidence="2" id="KW-0378">Hydrolase</keyword>
<evidence type="ECO:0000256" key="1">
    <source>
        <dbReference type="ARBA" id="ARBA00022741"/>
    </source>
</evidence>
<protein>
    <submittedName>
        <fullName evidence="5">Phage/plasmid primase, P4 family</fullName>
    </submittedName>
</protein>
<dbReference type="PANTHER" id="PTHR35372">
    <property type="entry name" value="ATP BINDING PROTEIN-RELATED"/>
    <property type="match status" value="1"/>
</dbReference>
<dbReference type="Proteomes" id="UP001556196">
    <property type="component" value="Unassembled WGS sequence"/>
</dbReference>
<organism evidence="5 6">
    <name type="scientific">Mesorhizobium marinum</name>
    <dbReference type="NCBI Taxonomy" id="3228790"/>
    <lineage>
        <taxon>Bacteria</taxon>
        <taxon>Pseudomonadati</taxon>
        <taxon>Pseudomonadota</taxon>
        <taxon>Alphaproteobacteria</taxon>
        <taxon>Hyphomicrobiales</taxon>
        <taxon>Phyllobacteriaceae</taxon>
        <taxon>Mesorhizobium</taxon>
    </lineage>
</organism>
<evidence type="ECO:0000313" key="5">
    <source>
        <dbReference type="EMBL" id="MEW9806431.1"/>
    </source>
</evidence>
<dbReference type="RefSeq" id="WP_367723494.1">
    <property type="nucleotide sequence ID" value="NZ_JBFOCH010000074.1"/>
</dbReference>
<dbReference type="Pfam" id="PF22763">
    <property type="entry name" value="NrS1-1_pol-like_HBD"/>
    <property type="match status" value="1"/>
</dbReference>
<evidence type="ECO:0000256" key="2">
    <source>
        <dbReference type="ARBA" id="ARBA00022801"/>
    </source>
</evidence>
<dbReference type="InterPro" id="IPR051620">
    <property type="entry name" value="ORF904-like_C"/>
</dbReference>
<keyword evidence="1" id="KW-0547">Nucleotide-binding</keyword>
<accession>A0ABV3QZC1</accession>
<feature type="domain" description="SF3 helicase" evidence="4">
    <location>
        <begin position="466"/>
        <end position="625"/>
    </location>
</feature>
<dbReference type="InterPro" id="IPR006500">
    <property type="entry name" value="Helicase_put_C_phage/plasmid"/>
</dbReference>